<sequence length="223" mass="25282">MSSIQKESMYTLYYAPNTASMVVHLALLEAQAAYQLEKVDFSIRAQKDPAYLALNPQGVVPTLVHEGVAYQETPAILMLLAEHFPDAGLMPAAGSVAHARCREWLFYLSHNLHATYRLWFYPETLGFSDYPSGLKEDLQTRMAGFWDFLEAHLQKNGPYLCGDQLSLADFYLTVLMRWSRHMPRPATGWPALQQLAARVAQRPSWQLMCERESPEPWHPGAPA</sequence>
<dbReference type="InterPro" id="IPR010987">
    <property type="entry name" value="Glutathione-S-Trfase_C-like"/>
</dbReference>
<dbReference type="AlphaFoldDB" id="A0A941I731"/>
<dbReference type="PROSITE" id="PS50404">
    <property type="entry name" value="GST_NTER"/>
    <property type="match status" value="1"/>
</dbReference>
<evidence type="ECO:0000313" key="4">
    <source>
        <dbReference type="Proteomes" id="UP000680067"/>
    </source>
</evidence>
<dbReference type="InterPro" id="IPR004045">
    <property type="entry name" value="Glutathione_S-Trfase_N"/>
</dbReference>
<dbReference type="EMBL" id="JAGSPN010000005">
    <property type="protein sequence ID" value="MBR7782230.1"/>
    <property type="molecule type" value="Genomic_DNA"/>
</dbReference>
<comment type="caution">
    <text evidence="3">The sequence shown here is derived from an EMBL/GenBank/DDBJ whole genome shotgun (WGS) entry which is preliminary data.</text>
</comment>
<keyword evidence="4" id="KW-1185">Reference proteome</keyword>
<dbReference type="SFLD" id="SFLDG01150">
    <property type="entry name" value="Main.1:_Beta-like"/>
    <property type="match status" value="1"/>
</dbReference>
<dbReference type="SFLD" id="SFLDS00019">
    <property type="entry name" value="Glutathione_Transferase_(cytos"/>
    <property type="match status" value="1"/>
</dbReference>
<dbReference type="InterPro" id="IPR036282">
    <property type="entry name" value="Glutathione-S-Trfase_C_sf"/>
</dbReference>
<evidence type="ECO:0000313" key="3">
    <source>
        <dbReference type="EMBL" id="MBR7782230.1"/>
    </source>
</evidence>
<feature type="domain" description="GST C-terminal" evidence="2">
    <location>
        <begin position="94"/>
        <end position="223"/>
    </location>
</feature>
<dbReference type="InterPro" id="IPR036249">
    <property type="entry name" value="Thioredoxin-like_sf"/>
</dbReference>
<dbReference type="Gene3D" id="3.40.30.10">
    <property type="entry name" value="Glutaredoxin"/>
    <property type="match status" value="1"/>
</dbReference>
<feature type="domain" description="GST N-terminal" evidence="1">
    <location>
        <begin position="7"/>
        <end position="88"/>
    </location>
</feature>
<reference evidence="3" key="1">
    <citation type="submission" date="2021-04" db="EMBL/GenBank/DDBJ databases">
        <title>novel species isolated from subtropical streams in China.</title>
        <authorList>
            <person name="Lu H."/>
        </authorList>
    </citation>
    <scope>NUCLEOTIDE SEQUENCE</scope>
    <source>
        <strain evidence="3">LFS511W</strain>
    </source>
</reference>
<dbReference type="PANTHER" id="PTHR44051">
    <property type="entry name" value="GLUTATHIONE S-TRANSFERASE-RELATED"/>
    <property type="match status" value="1"/>
</dbReference>
<dbReference type="SUPFAM" id="SSF47616">
    <property type="entry name" value="GST C-terminal domain-like"/>
    <property type="match status" value="1"/>
</dbReference>
<dbReference type="CDD" id="cd03188">
    <property type="entry name" value="GST_C_Beta"/>
    <property type="match status" value="1"/>
</dbReference>
<dbReference type="SFLD" id="SFLDG00358">
    <property type="entry name" value="Main_(cytGST)"/>
    <property type="match status" value="1"/>
</dbReference>
<dbReference type="Pfam" id="PF13417">
    <property type="entry name" value="GST_N_3"/>
    <property type="match status" value="1"/>
</dbReference>
<dbReference type="InterPro" id="IPR004046">
    <property type="entry name" value="GST_C"/>
</dbReference>
<dbReference type="SUPFAM" id="SSF52833">
    <property type="entry name" value="Thioredoxin-like"/>
    <property type="match status" value="1"/>
</dbReference>
<evidence type="ECO:0000259" key="2">
    <source>
        <dbReference type="PROSITE" id="PS50405"/>
    </source>
</evidence>
<dbReference type="Proteomes" id="UP000680067">
    <property type="component" value="Unassembled WGS sequence"/>
</dbReference>
<dbReference type="RefSeq" id="WP_212687567.1">
    <property type="nucleotide sequence ID" value="NZ_JAGSPN010000005.1"/>
</dbReference>
<dbReference type="CDD" id="cd03057">
    <property type="entry name" value="GST_N_Beta"/>
    <property type="match status" value="1"/>
</dbReference>
<evidence type="ECO:0000259" key="1">
    <source>
        <dbReference type="PROSITE" id="PS50404"/>
    </source>
</evidence>
<dbReference type="Pfam" id="PF14497">
    <property type="entry name" value="GST_C_3"/>
    <property type="match status" value="1"/>
</dbReference>
<dbReference type="InterPro" id="IPR040079">
    <property type="entry name" value="Glutathione_S-Trfase"/>
</dbReference>
<proteinExistence type="predicted"/>
<dbReference type="Gene3D" id="1.20.1050.10">
    <property type="match status" value="1"/>
</dbReference>
<accession>A0A941I731</accession>
<gene>
    <name evidence="3" type="ORF">KDM89_08760</name>
</gene>
<organism evidence="3 4">
    <name type="scientific">Undibacterium luofuense</name>
    <dbReference type="NCBI Taxonomy" id="2828733"/>
    <lineage>
        <taxon>Bacteria</taxon>
        <taxon>Pseudomonadati</taxon>
        <taxon>Pseudomonadota</taxon>
        <taxon>Betaproteobacteria</taxon>
        <taxon>Burkholderiales</taxon>
        <taxon>Oxalobacteraceae</taxon>
        <taxon>Undibacterium</taxon>
    </lineage>
</organism>
<dbReference type="PANTHER" id="PTHR44051:SF21">
    <property type="entry name" value="GLUTATHIONE S-TRANSFERASE FAMILY PROTEIN"/>
    <property type="match status" value="1"/>
</dbReference>
<dbReference type="PROSITE" id="PS50405">
    <property type="entry name" value="GST_CTER"/>
    <property type="match status" value="1"/>
</dbReference>
<name>A0A941I731_9BURK</name>
<protein>
    <submittedName>
        <fullName evidence="3">Glutathione S-transferase family protein</fullName>
    </submittedName>
</protein>